<reference evidence="2 3" key="1">
    <citation type="journal article" date="2010" name="Science">
        <title>Genomic analysis of organismal complexity in the multicellular green alga Volvox carteri.</title>
        <authorList>
            <person name="Prochnik S.E."/>
            <person name="Umen J."/>
            <person name="Nedelcu A.M."/>
            <person name="Hallmann A."/>
            <person name="Miller S.M."/>
            <person name="Nishii I."/>
            <person name="Ferris P."/>
            <person name="Kuo A."/>
            <person name="Mitros T."/>
            <person name="Fritz-Laylin L.K."/>
            <person name="Hellsten U."/>
            <person name="Chapman J."/>
            <person name="Simakov O."/>
            <person name="Rensing S.A."/>
            <person name="Terry A."/>
            <person name="Pangilinan J."/>
            <person name="Kapitonov V."/>
            <person name="Jurka J."/>
            <person name="Salamov A."/>
            <person name="Shapiro H."/>
            <person name="Schmutz J."/>
            <person name="Grimwood J."/>
            <person name="Lindquist E."/>
            <person name="Lucas S."/>
            <person name="Grigoriev I.V."/>
            <person name="Schmitt R."/>
            <person name="Kirk D."/>
            <person name="Rokhsar D.S."/>
        </authorList>
    </citation>
    <scope>NUCLEOTIDE SEQUENCE [LARGE SCALE GENOMIC DNA]</scope>
    <source>
        <strain evidence="3">f. Nagariensis / Eve</strain>
    </source>
</reference>
<evidence type="ECO:0000313" key="3">
    <source>
        <dbReference type="Proteomes" id="UP000001058"/>
    </source>
</evidence>
<dbReference type="Proteomes" id="UP000001058">
    <property type="component" value="Unassembled WGS sequence"/>
</dbReference>
<dbReference type="KEGG" id="vcn:VOLCADRAFT_107109"/>
<dbReference type="GeneID" id="9619097"/>
<keyword evidence="1" id="KW-0732">Signal</keyword>
<keyword evidence="3" id="KW-1185">Reference proteome</keyword>
<feature type="signal peptide" evidence="1">
    <location>
        <begin position="1"/>
        <end position="18"/>
    </location>
</feature>
<organism evidence="3">
    <name type="scientific">Volvox carteri f. nagariensis</name>
    <dbReference type="NCBI Taxonomy" id="3068"/>
    <lineage>
        <taxon>Eukaryota</taxon>
        <taxon>Viridiplantae</taxon>
        <taxon>Chlorophyta</taxon>
        <taxon>core chlorophytes</taxon>
        <taxon>Chlorophyceae</taxon>
        <taxon>CS clade</taxon>
        <taxon>Chlamydomonadales</taxon>
        <taxon>Volvocaceae</taxon>
        <taxon>Volvox</taxon>
    </lineage>
</organism>
<dbReference type="RefSeq" id="XP_002956170.1">
    <property type="nucleotide sequence ID" value="XM_002956124.1"/>
</dbReference>
<evidence type="ECO:0000256" key="1">
    <source>
        <dbReference type="SAM" id="SignalP"/>
    </source>
</evidence>
<dbReference type="InParanoid" id="D8UC01"/>
<dbReference type="InterPro" id="IPR052980">
    <property type="entry name" value="Crinkler_effector"/>
</dbReference>
<name>D8UC01_VOLCA</name>
<dbReference type="EMBL" id="GL378379">
    <property type="protein sequence ID" value="EFJ42709.1"/>
    <property type="molecule type" value="Genomic_DNA"/>
</dbReference>
<dbReference type="AlphaFoldDB" id="D8UC01"/>
<dbReference type="PANTHER" id="PTHR33129">
    <property type="entry name" value="PROTEIN KINASE DOMAIN-CONTAINING PROTEIN-RELATED"/>
    <property type="match status" value="1"/>
</dbReference>
<gene>
    <name evidence="2" type="ORF">VOLCADRAFT_107109</name>
</gene>
<evidence type="ECO:0000313" key="2">
    <source>
        <dbReference type="EMBL" id="EFJ42709.1"/>
    </source>
</evidence>
<feature type="chain" id="PRO_5003124369" description="Crinkler (CRN) family protein" evidence="1">
    <location>
        <begin position="19"/>
        <end position="618"/>
    </location>
</feature>
<dbReference type="OrthoDB" id="526326at2759"/>
<proteinExistence type="predicted"/>
<dbReference type="PANTHER" id="PTHR33129:SF1">
    <property type="entry name" value="ATP-BINDING PROTEIN"/>
    <property type="match status" value="1"/>
</dbReference>
<sequence length="618" mass="68759">MRPPCCLVWARVLSLAHTASIQGATGPTSAYITVLCSFLRWAHSRAPHRDVYGFCLFPAAFQRHSAAISVEEKATRFIATLCTLAVPGAGDLLTVGSGDVSFPLHGGSRQLYVRKCYPNLFTVIYASENRKHVVTGTPGIGKSYFFYYMLMRLLESPSPPPFILWQHHSNPGKLWCYTHETGVVWSGARPMAFGNELHNRDSWWVLLVQHSTLIHHTFILPCGVLEGLGAVCCGSVISYVVSLVYPEPLQCLSGLCVVPFLWLVTYPLDQPRGDGVQPDTSTAAHTVLLTSPVHATMKEMDKEGANVLYMPLWELEELLDCRRCWVWGEWGGGLAHVPKRPKPPQYAPSKMYDMVPEVTVKDLFGYYGGMARYVLQHPSLDPDQELLELLRSLHTAINTCKVKQVRMAIGAVEMVPEASHPLLHIVANDAFKKQRLRFASNWAAGEFVKRALEFEKKKVISLLKTSNGGLNGMLYEPVMHAVLAAGGKFDVVPLDRETLERGNEEKLDIQPCKTVCWFKDNISSVTVSESKEINAADLEKKLAQLGIPDNPKPSCSLFFVVSPDVYNTFKVRAATKKRKAGKDGEAAWPPGTGEKYPRSVNTRLYILRGNYQDLHSST</sequence>
<protein>
    <recommendedName>
        <fullName evidence="4">Crinkler (CRN) family protein</fullName>
    </recommendedName>
</protein>
<accession>D8UC01</accession>
<evidence type="ECO:0008006" key="4">
    <source>
        <dbReference type="Google" id="ProtNLM"/>
    </source>
</evidence>